<dbReference type="Pfam" id="PF00027">
    <property type="entry name" value="cNMP_binding"/>
    <property type="match status" value="2"/>
</dbReference>
<dbReference type="PANTHER" id="PTHR11635:SF152">
    <property type="entry name" value="CAMP-DEPENDENT PROTEIN KINASE TYPE I REGULATORY SUBUNIT-RELATED"/>
    <property type="match status" value="1"/>
</dbReference>
<dbReference type="EMBL" id="HBGA01137845">
    <property type="protein sequence ID" value="CAD9039697.1"/>
    <property type="molecule type" value="Transcribed_RNA"/>
</dbReference>
<dbReference type="GO" id="GO:0005952">
    <property type="term" value="C:cAMP-dependent protein kinase complex"/>
    <property type="evidence" value="ECO:0007669"/>
    <property type="project" value="InterPro"/>
</dbReference>
<dbReference type="GO" id="GO:0005829">
    <property type="term" value="C:cytosol"/>
    <property type="evidence" value="ECO:0007669"/>
    <property type="project" value="TreeGrafter"/>
</dbReference>
<sequence length="422" mass="47279">MGCKNSIHEIIPQESKPGNKYGQPEPDTSPEVTPREAPAADNHLQVKVYKPRPPSPGPNCTREELRAYLETYSMHPLDSLVDVDEKDVWDTQPTSPQTVMSHTSACAGVGRRKTVSDTSYCKEEESIYQMKNYPKSASEAYALAVALAKVTMFAHLDDRELDTIVASMCLATFPRDHIIFEMGQLPGEEDRMYVITTGQVELTSEHGQTTRFGPGDCFGGHEMLHMQTRQTTCRVVSEGLTGWSLERRDYRHLMRGAASRKRKAYGAVLKRIPFLKGLTRPELVQLADCLQPVQYQPGEYMIKYGEVGMWMYIVLDGTVQVMGRDQDNQPIAVCDFKPGDHVGELEFINKHLTVADVVAINTVRAARVHRDHFEICMGSIKDLLAGHAQSNQKYEYYRNRSPAPPSPLQSPAPAEPIPQTDP</sequence>
<dbReference type="SMART" id="SM00100">
    <property type="entry name" value="cNMP"/>
    <property type="match status" value="2"/>
</dbReference>
<name>A0A7S1JCV8_9EUGL</name>
<dbReference type="InterPro" id="IPR050503">
    <property type="entry name" value="cAMP-dep_PK_reg_su-like"/>
</dbReference>
<dbReference type="AlphaFoldDB" id="A0A7S1JCV8"/>
<feature type="compositionally biased region" description="Pro residues" evidence="1">
    <location>
        <begin position="402"/>
        <end position="422"/>
    </location>
</feature>
<dbReference type="SUPFAM" id="SSF51206">
    <property type="entry name" value="cAMP-binding domain-like"/>
    <property type="match status" value="2"/>
</dbReference>
<evidence type="ECO:0000256" key="1">
    <source>
        <dbReference type="SAM" id="MobiDB-lite"/>
    </source>
</evidence>
<organism evidence="3">
    <name type="scientific">Eutreptiella gymnastica</name>
    <dbReference type="NCBI Taxonomy" id="73025"/>
    <lineage>
        <taxon>Eukaryota</taxon>
        <taxon>Discoba</taxon>
        <taxon>Euglenozoa</taxon>
        <taxon>Euglenida</taxon>
        <taxon>Spirocuta</taxon>
        <taxon>Euglenophyceae</taxon>
        <taxon>Eutreptiales</taxon>
        <taxon>Eutreptiaceae</taxon>
        <taxon>Eutreptiella</taxon>
    </lineage>
</organism>
<protein>
    <recommendedName>
        <fullName evidence="2">Cyclic nucleotide-binding domain-containing protein</fullName>
    </recommendedName>
</protein>
<dbReference type="InterPro" id="IPR018490">
    <property type="entry name" value="cNMP-bd_dom_sf"/>
</dbReference>
<proteinExistence type="predicted"/>
<gene>
    <name evidence="3" type="ORF">EGYM00392_LOCUS50863</name>
</gene>
<dbReference type="GO" id="GO:0030552">
    <property type="term" value="F:cAMP binding"/>
    <property type="evidence" value="ECO:0007669"/>
    <property type="project" value="TreeGrafter"/>
</dbReference>
<evidence type="ECO:0000313" key="3">
    <source>
        <dbReference type="EMBL" id="CAD9039697.1"/>
    </source>
</evidence>
<reference evidence="3" key="1">
    <citation type="submission" date="2021-01" db="EMBL/GenBank/DDBJ databases">
        <authorList>
            <person name="Corre E."/>
            <person name="Pelletier E."/>
            <person name="Niang G."/>
            <person name="Scheremetjew M."/>
            <person name="Finn R."/>
            <person name="Kale V."/>
            <person name="Holt S."/>
            <person name="Cochrane G."/>
            <person name="Meng A."/>
            <person name="Brown T."/>
            <person name="Cohen L."/>
        </authorList>
    </citation>
    <scope>NUCLEOTIDE SEQUENCE</scope>
    <source>
        <strain evidence="3">NIES-381</strain>
    </source>
</reference>
<feature type="region of interest" description="Disordered" evidence="1">
    <location>
        <begin position="1"/>
        <end position="59"/>
    </location>
</feature>
<dbReference type="CDD" id="cd00038">
    <property type="entry name" value="CAP_ED"/>
    <property type="match status" value="2"/>
</dbReference>
<dbReference type="InterPro" id="IPR014710">
    <property type="entry name" value="RmlC-like_jellyroll"/>
</dbReference>
<dbReference type="PROSITE" id="PS00888">
    <property type="entry name" value="CNMP_BINDING_1"/>
    <property type="match status" value="1"/>
</dbReference>
<evidence type="ECO:0000259" key="2">
    <source>
        <dbReference type="PROSITE" id="PS50042"/>
    </source>
</evidence>
<dbReference type="Gene3D" id="2.60.120.10">
    <property type="entry name" value="Jelly Rolls"/>
    <property type="match status" value="2"/>
</dbReference>
<feature type="region of interest" description="Disordered" evidence="1">
    <location>
        <begin position="396"/>
        <end position="422"/>
    </location>
</feature>
<dbReference type="GO" id="GO:0004862">
    <property type="term" value="F:cAMP-dependent protein kinase inhibitor activity"/>
    <property type="evidence" value="ECO:0007669"/>
    <property type="project" value="TreeGrafter"/>
</dbReference>
<accession>A0A7S1JCV8</accession>
<dbReference type="InterPro" id="IPR000595">
    <property type="entry name" value="cNMP-bd_dom"/>
</dbReference>
<dbReference type="InterPro" id="IPR018488">
    <property type="entry name" value="cNMP-bd_CS"/>
</dbReference>
<dbReference type="GO" id="GO:0034236">
    <property type="term" value="F:protein kinase A catalytic subunit binding"/>
    <property type="evidence" value="ECO:0007669"/>
    <property type="project" value="TreeGrafter"/>
</dbReference>
<feature type="domain" description="Cyclic nucleotide-binding" evidence="2">
    <location>
        <begin position="152"/>
        <end position="271"/>
    </location>
</feature>
<dbReference type="PROSITE" id="PS50042">
    <property type="entry name" value="CNMP_BINDING_3"/>
    <property type="match status" value="2"/>
</dbReference>
<feature type="domain" description="Cyclic nucleotide-binding" evidence="2">
    <location>
        <begin position="274"/>
        <end position="374"/>
    </location>
</feature>
<dbReference type="PANTHER" id="PTHR11635">
    <property type="entry name" value="CAMP-DEPENDENT PROTEIN KINASE REGULATORY CHAIN"/>
    <property type="match status" value="1"/>
</dbReference>